<comment type="caution">
    <text evidence="1">The sequence shown here is derived from an EMBL/GenBank/DDBJ whole genome shotgun (WGS) entry which is preliminary data.</text>
</comment>
<gene>
    <name evidence="1" type="ORF">G8V98_004651</name>
</gene>
<name>A0A759LM95_SALER</name>
<dbReference type="AlphaFoldDB" id="A0A759LM95"/>
<dbReference type="EMBL" id="DAAXOU010000032">
    <property type="protein sequence ID" value="HAG1943679.1"/>
    <property type="molecule type" value="Genomic_DNA"/>
</dbReference>
<sequence length="116" mass="13389">MSVSAEKLRDGCQWLTRELTRLEQLNRPLSLDEFYSWTERENFVSTIFDKYRSYIVALDVLDPKSERCDDNLLSYIENALGRHSNVITSGTYGVVDNAYLLAINVLFAISREADKM</sequence>
<proteinExistence type="predicted"/>
<reference evidence="1" key="2">
    <citation type="submission" date="2020-02" db="EMBL/GenBank/DDBJ databases">
        <authorList>
            <consortium name="NCBI Pathogen Detection Project"/>
        </authorList>
    </citation>
    <scope>NUCLEOTIDE SEQUENCE</scope>
    <source>
        <strain evidence="1">MA.CK_00/00009888</strain>
    </source>
</reference>
<organism evidence="1">
    <name type="scientific">Salmonella enterica</name>
    <name type="common">Salmonella choleraesuis</name>
    <dbReference type="NCBI Taxonomy" id="28901"/>
    <lineage>
        <taxon>Bacteria</taxon>
        <taxon>Pseudomonadati</taxon>
        <taxon>Pseudomonadota</taxon>
        <taxon>Gammaproteobacteria</taxon>
        <taxon>Enterobacterales</taxon>
        <taxon>Enterobacteriaceae</taxon>
        <taxon>Salmonella</taxon>
    </lineage>
</organism>
<protein>
    <submittedName>
        <fullName evidence="1">Uncharacterized protein</fullName>
    </submittedName>
</protein>
<accession>A0A759LM95</accession>
<evidence type="ECO:0000313" key="1">
    <source>
        <dbReference type="EMBL" id="HAG1943679.1"/>
    </source>
</evidence>
<dbReference type="Gene3D" id="1.20.120.600">
    <property type="entry name" value="Crystal structure from the mobile metagenome of halifax harbour sewage outfall"/>
    <property type="match status" value="1"/>
</dbReference>
<dbReference type="CDD" id="cd12842">
    <property type="entry name" value="IGCP_Hfx_cass2"/>
    <property type="match status" value="1"/>
</dbReference>
<reference evidence="1" key="1">
    <citation type="journal article" date="2018" name="Genome Biol.">
        <title>SKESA: strategic k-mer extension for scrupulous assemblies.</title>
        <authorList>
            <person name="Souvorov A."/>
            <person name="Agarwala R."/>
            <person name="Lipman D.J."/>
        </authorList>
    </citation>
    <scope>NUCLEOTIDE SEQUENCE</scope>
    <source>
        <strain evidence="1">MA.CK_00/00009888</strain>
    </source>
</reference>